<dbReference type="AlphaFoldDB" id="A0A1X7VTH6"/>
<organism evidence="2">
    <name type="scientific">Amphimedon queenslandica</name>
    <name type="common">Sponge</name>
    <dbReference type="NCBI Taxonomy" id="400682"/>
    <lineage>
        <taxon>Eukaryota</taxon>
        <taxon>Metazoa</taxon>
        <taxon>Porifera</taxon>
        <taxon>Demospongiae</taxon>
        <taxon>Heteroscleromorpha</taxon>
        <taxon>Haplosclerida</taxon>
        <taxon>Niphatidae</taxon>
        <taxon>Amphimedon</taxon>
    </lineage>
</organism>
<name>A0A1X7VTH6_AMPQE</name>
<dbReference type="GO" id="GO:0003677">
    <property type="term" value="F:DNA binding"/>
    <property type="evidence" value="ECO:0007669"/>
    <property type="project" value="InterPro"/>
</dbReference>
<protein>
    <recommendedName>
        <fullName evidence="3">Tyr recombinase domain-containing protein</fullName>
    </recommendedName>
</protein>
<dbReference type="SUPFAM" id="SSF56349">
    <property type="entry name" value="DNA breaking-rejoining enzymes"/>
    <property type="match status" value="1"/>
</dbReference>
<dbReference type="InterPro" id="IPR011010">
    <property type="entry name" value="DNA_brk_join_enz"/>
</dbReference>
<evidence type="ECO:0000256" key="1">
    <source>
        <dbReference type="ARBA" id="ARBA00023172"/>
    </source>
</evidence>
<evidence type="ECO:0008006" key="3">
    <source>
        <dbReference type="Google" id="ProtNLM"/>
    </source>
</evidence>
<reference evidence="2" key="1">
    <citation type="submission" date="2017-05" db="UniProtKB">
        <authorList>
            <consortium name="EnsemblMetazoa"/>
        </authorList>
    </citation>
    <scope>IDENTIFICATION</scope>
</reference>
<dbReference type="GO" id="GO:0015074">
    <property type="term" value="P:DNA integration"/>
    <property type="evidence" value="ECO:0007669"/>
    <property type="project" value="InterPro"/>
</dbReference>
<keyword evidence="1" id="KW-0233">DNA recombination</keyword>
<evidence type="ECO:0000313" key="2">
    <source>
        <dbReference type="EnsemblMetazoa" id="Aqu2.1.43184_001"/>
    </source>
</evidence>
<dbReference type="InterPro" id="IPR013762">
    <property type="entry name" value="Integrase-like_cat_sf"/>
</dbReference>
<dbReference type="InParanoid" id="A0A1X7VTH6"/>
<dbReference type="EnsemblMetazoa" id="Aqu2.1.43184_001">
    <property type="protein sequence ID" value="Aqu2.1.43184_001"/>
    <property type="gene ID" value="Aqu2.1.43184"/>
</dbReference>
<accession>A0A1X7VTH6</accession>
<dbReference type="Gene3D" id="1.10.443.10">
    <property type="entry name" value="Intergrase catalytic core"/>
    <property type="match status" value="1"/>
</dbReference>
<dbReference type="GO" id="GO:0006310">
    <property type="term" value="P:DNA recombination"/>
    <property type="evidence" value="ECO:0007669"/>
    <property type="project" value="UniProtKB-KW"/>
</dbReference>
<sequence length="70" mass="7892">MSKPPTLADVRLVAVALLAYAAFLRYDELSKLRCCDIKFHSDHMIVFISSSKTDQYMEGARLTVARARIS</sequence>
<proteinExistence type="predicted"/>